<feature type="domain" description="Helix-turn-helix conjugative transposon-like" evidence="1">
    <location>
        <begin position="14"/>
        <end position="78"/>
    </location>
</feature>
<dbReference type="EMBL" id="CP060490">
    <property type="protein sequence ID" value="QNL44103.1"/>
    <property type="molecule type" value="Genomic_DNA"/>
</dbReference>
<reference evidence="2 3" key="1">
    <citation type="submission" date="2020-08" db="EMBL/GenBank/DDBJ databases">
        <authorList>
            <person name="Liu C."/>
            <person name="Sun Q."/>
        </authorList>
    </citation>
    <scope>NUCLEOTIDE SEQUENCE [LARGE SCALE GENOMIC DNA]</scope>
    <source>
        <strain evidence="2 3">NSJ-62</strain>
    </source>
</reference>
<evidence type="ECO:0000259" key="1">
    <source>
        <dbReference type="Pfam" id="PF12645"/>
    </source>
</evidence>
<evidence type="ECO:0000313" key="3">
    <source>
        <dbReference type="Proteomes" id="UP000515960"/>
    </source>
</evidence>
<accession>A0A7G9B3H2</accession>
<protein>
    <submittedName>
        <fullName evidence="2">Helix-turn-helix domain-containing protein</fullName>
    </submittedName>
</protein>
<evidence type="ECO:0000313" key="2">
    <source>
        <dbReference type="EMBL" id="QNL44103.1"/>
    </source>
</evidence>
<name>A0A7G9B3H2_9FIRM</name>
<dbReference type="KEGG" id="ohi:H8790_11760"/>
<proteinExistence type="predicted"/>
<dbReference type="Proteomes" id="UP000515960">
    <property type="component" value="Chromosome"/>
</dbReference>
<dbReference type="Pfam" id="PF12645">
    <property type="entry name" value="HTH_16"/>
    <property type="match status" value="1"/>
</dbReference>
<dbReference type="InterPro" id="IPR024760">
    <property type="entry name" value="HTH_dom_conjug_TS-like"/>
</dbReference>
<dbReference type="AlphaFoldDB" id="A0A7G9B3H2"/>
<sequence length="83" mass="9328">MSGIRNNRHALLPFSVIEAASSGDIIAINAVLKHYEGYIAALSMRKLYDENGVSYMAADDEMRKMLEIKLIAKILDFKLIRKA</sequence>
<gene>
    <name evidence="2" type="ORF">H8790_11760</name>
</gene>
<organism evidence="2 3">
    <name type="scientific">Oscillibacter hominis</name>
    <dbReference type="NCBI Taxonomy" id="2763056"/>
    <lineage>
        <taxon>Bacteria</taxon>
        <taxon>Bacillati</taxon>
        <taxon>Bacillota</taxon>
        <taxon>Clostridia</taxon>
        <taxon>Eubacteriales</taxon>
        <taxon>Oscillospiraceae</taxon>
        <taxon>Oscillibacter</taxon>
    </lineage>
</organism>
<dbReference type="RefSeq" id="WP_187332704.1">
    <property type="nucleotide sequence ID" value="NZ_CP060490.1"/>
</dbReference>
<keyword evidence="3" id="KW-1185">Reference proteome</keyword>